<organism evidence="5 6">
    <name type="scientific">Acanthoscelides obtectus</name>
    <name type="common">Bean weevil</name>
    <name type="synonym">Bruchus obtectus</name>
    <dbReference type="NCBI Taxonomy" id="200917"/>
    <lineage>
        <taxon>Eukaryota</taxon>
        <taxon>Metazoa</taxon>
        <taxon>Ecdysozoa</taxon>
        <taxon>Arthropoda</taxon>
        <taxon>Hexapoda</taxon>
        <taxon>Insecta</taxon>
        <taxon>Pterygota</taxon>
        <taxon>Neoptera</taxon>
        <taxon>Endopterygota</taxon>
        <taxon>Coleoptera</taxon>
        <taxon>Polyphaga</taxon>
        <taxon>Cucujiformia</taxon>
        <taxon>Chrysomeloidea</taxon>
        <taxon>Chrysomelidae</taxon>
        <taxon>Bruchinae</taxon>
        <taxon>Bruchini</taxon>
        <taxon>Acanthoscelides</taxon>
    </lineage>
</organism>
<keyword evidence="6" id="KW-1185">Reference proteome</keyword>
<dbReference type="OrthoDB" id="8194222at2759"/>
<protein>
    <recommendedName>
        <fullName evidence="7">DDE-1 domain-containing protein</fullName>
    </recommendedName>
</protein>
<evidence type="ECO:0000259" key="3">
    <source>
        <dbReference type="Pfam" id="PF03184"/>
    </source>
</evidence>
<feature type="domain" description="DDE-1" evidence="3">
    <location>
        <begin position="263"/>
        <end position="395"/>
    </location>
</feature>
<dbReference type="GO" id="GO:0003677">
    <property type="term" value="F:DNA binding"/>
    <property type="evidence" value="ECO:0007669"/>
    <property type="project" value="InterPro"/>
</dbReference>
<feature type="compositionally biased region" description="Basic and acidic residues" evidence="2">
    <location>
        <begin position="544"/>
        <end position="573"/>
    </location>
</feature>
<dbReference type="InterPro" id="IPR007889">
    <property type="entry name" value="HTH_Psq"/>
</dbReference>
<dbReference type="EMBL" id="CAKOFQ010007541">
    <property type="protein sequence ID" value="CAH2003437.1"/>
    <property type="molecule type" value="Genomic_DNA"/>
</dbReference>
<evidence type="ECO:0000313" key="5">
    <source>
        <dbReference type="EMBL" id="CAH2003437.1"/>
    </source>
</evidence>
<dbReference type="SUPFAM" id="SSF57903">
    <property type="entry name" value="FYVE/PHD zinc finger"/>
    <property type="match status" value="1"/>
</dbReference>
<dbReference type="PANTHER" id="PTHR19303">
    <property type="entry name" value="TRANSPOSON"/>
    <property type="match status" value="1"/>
</dbReference>
<dbReference type="PANTHER" id="PTHR19303:SF74">
    <property type="entry name" value="POGO TRANSPOSABLE ELEMENT WITH KRAB DOMAIN"/>
    <property type="match status" value="1"/>
</dbReference>
<dbReference type="Gene3D" id="1.10.10.60">
    <property type="entry name" value="Homeodomain-like"/>
    <property type="match status" value="1"/>
</dbReference>
<comment type="subcellular location">
    <subcellularLocation>
        <location evidence="1">Nucleus</location>
    </subcellularLocation>
</comment>
<evidence type="ECO:0000256" key="1">
    <source>
        <dbReference type="ARBA" id="ARBA00004123"/>
    </source>
</evidence>
<dbReference type="AlphaFoldDB" id="A0A9P0M0I3"/>
<evidence type="ECO:0000259" key="4">
    <source>
        <dbReference type="Pfam" id="PF05225"/>
    </source>
</evidence>
<dbReference type="InterPro" id="IPR013083">
    <property type="entry name" value="Znf_RING/FYVE/PHD"/>
</dbReference>
<dbReference type="Pfam" id="PF05225">
    <property type="entry name" value="HTH_psq"/>
    <property type="match status" value="1"/>
</dbReference>
<evidence type="ECO:0008006" key="7">
    <source>
        <dbReference type="Google" id="ProtNLM"/>
    </source>
</evidence>
<sequence>MAATLLLHLLHGPTLPTKLAIERSNFQGKVGINKRKRGQRESDNEIAILYTMVFNYKRKSERGSTWTETSMEHALQAVRNGESIRKASLIYNIPFSTLLKHVKSNKTTKSLGRFKTVFTPEEEQEFVTHIKELDSRFYGLTRRDLCVLAYQYAEANHIIHCFKNNAAGQQWYQNFMKRHPELSLRTPEPTSVARASGFNRPQVERFFENLRDVIEKNNILPENMYNVDETGIQTSTNRPPKVISLKGKKGVGAISSSERGTLVTALFCCSAAGAYIPPTLVFSRKKKNPRYMEGTPPGSSQLVTDSGWISSEAFLEWMKFFVSNVRPNEDHKCLLILDNHASHRSIDVLDYASQNNVIILSVPPHTTHKLQPLDVSVYGPFGTYFQNEIDKWQKAHPAQRVTLFDVGKIFNNAYLKAATPTNAIKGFEKTGIARCDLDVFSEVDFLPADVTNIEEPEVRINHNPQDMDVIEIGPPNTSVHNDIAKPEPSGLNNSTTLKQASDAPKGNNRIKIIDIHIIPKCDKRKEPKTKRNQQKSEILTSTPIKEEIREKSKSKECVKSVRRKIQQETDSSKLKIPRPPSPPKTTPDEEETPCLICDDSFENSIQGEHWIQCNFCEKWAHQKCTSYKTGIYICQDCQNQVKDQRT</sequence>
<name>A0A9P0M0I3_ACAOB</name>
<feature type="domain" description="HTH psq-type" evidence="4">
    <location>
        <begin position="67"/>
        <end position="108"/>
    </location>
</feature>
<feature type="region of interest" description="Disordered" evidence="2">
    <location>
        <begin position="522"/>
        <end position="592"/>
    </location>
</feature>
<feature type="region of interest" description="Disordered" evidence="2">
    <location>
        <begin position="483"/>
        <end position="505"/>
    </location>
</feature>
<feature type="compositionally biased region" description="Polar residues" evidence="2">
    <location>
        <begin position="490"/>
        <end position="499"/>
    </location>
</feature>
<evidence type="ECO:0000313" key="6">
    <source>
        <dbReference type="Proteomes" id="UP001152888"/>
    </source>
</evidence>
<dbReference type="GO" id="GO:0005634">
    <property type="term" value="C:nucleus"/>
    <property type="evidence" value="ECO:0007669"/>
    <property type="project" value="UniProtKB-SubCell"/>
</dbReference>
<reference evidence="5" key="1">
    <citation type="submission" date="2022-03" db="EMBL/GenBank/DDBJ databases">
        <authorList>
            <person name="Sayadi A."/>
        </authorList>
    </citation>
    <scope>NUCLEOTIDE SEQUENCE</scope>
</reference>
<dbReference type="CDD" id="cd15517">
    <property type="entry name" value="PHD_TCF19_like"/>
    <property type="match status" value="1"/>
</dbReference>
<dbReference type="InterPro" id="IPR011011">
    <property type="entry name" value="Znf_FYVE_PHD"/>
</dbReference>
<dbReference type="Proteomes" id="UP001152888">
    <property type="component" value="Unassembled WGS sequence"/>
</dbReference>
<gene>
    <name evidence="5" type="ORF">ACAOBT_LOCUS27409</name>
</gene>
<dbReference type="Gene3D" id="3.30.40.10">
    <property type="entry name" value="Zinc/RING finger domain, C3HC4 (zinc finger)"/>
    <property type="match status" value="1"/>
</dbReference>
<evidence type="ECO:0000256" key="2">
    <source>
        <dbReference type="SAM" id="MobiDB-lite"/>
    </source>
</evidence>
<dbReference type="SUPFAM" id="SSF46689">
    <property type="entry name" value="Homeodomain-like"/>
    <property type="match status" value="1"/>
</dbReference>
<proteinExistence type="predicted"/>
<accession>A0A9P0M0I3</accession>
<dbReference type="InterPro" id="IPR009057">
    <property type="entry name" value="Homeodomain-like_sf"/>
</dbReference>
<dbReference type="InterPro" id="IPR050863">
    <property type="entry name" value="CenT-Element_Derived"/>
</dbReference>
<dbReference type="InterPro" id="IPR004875">
    <property type="entry name" value="DDE_SF_endonuclease_dom"/>
</dbReference>
<comment type="caution">
    <text evidence="5">The sequence shown here is derived from an EMBL/GenBank/DDBJ whole genome shotgun (WGS) entry which is preliminary data.</text>
</comment>
<dbReference type="Pfam" id="PF03184">
    <property type="entry name" value="DDE_1"/>
    <property type="match status" value="1"/>
</dbReference>